<protein>
    <submittedName>
        <fullName evidence="2">Uncharacterized protein</fullName>
    </submittedName>
</protein>
<accession>A0A9P4HLQ1</accession>
<sequence length="350" mass="39665">MDYSNARRPCRDIAYRTRPNLKTSRPDFNIFQHLWRKRLIDTEDLRELKSGDHNLARPPGNFVRSNGRPRRFETLLGEANTISHVDEQASEGGTEGSARSHRNSTSLNIDHGDSGYGTLSNPTLTTSRQEDDTISIRTMLSDVSLVFQPPQEREDLISAFVKDLHADANLGELSGQDRVRAITHLSGLLKTFSLRLEIGAHSQEERDAKDFIRQQRDRITDHVRKLGTVGDAMPDISPDVGLTILPQECMFVEDKVARWEANEAAEQGPEEMTIPPRYQQVRSFLLDSFAYDLLLRRASSVARLTEPSPCAMKEIAKAMDSMLATLRRKSSKHTRTFEVNFTTENAQMIR</sequence>
<gene>
    <name evidence="2" type="ORF">EK21DRAFT_83561</name>
</gene>
<organism evidence="2 3">
    <name type="scientific">Setomelanomma holmii</name>
    <dbReference type="NCBI Taxonomy" id="210430"/>
    <lineage>
        <taxon>Eukaryota</taxon>
        <taxon>Fungi</taxon>
        <taxon>Dikarya</taxon>
        <taxon>Ascomycota</taxon>
        <taxon>Pezizomycotina</taxon>
        <taxon>Dothideomycetes</taxon>
        <taxon>Pleosporomycetidae</taxon>
        <taxon>Pleosporales</taxon>
        <taxon>Pleosporineae</taxon>
        <taxon>Phaeosphaeriaceae</taxon>
        <taxon>Setomelanomma</taxon>
    </lineage>
</organism>
<dbReference type="OrthoDB" id="1658288at2759"/>
<proteinExistence type="predicted"/>
<feature type="region of interest" description="Disordered" evidence="1">
    <location>
        <begin position="79"/>
        <end position="129"/>
    </location>
</feature>
<keyword evidence="3" id="KW-1185">Reference proteome</keyword>
<name>A0A9P4HLQ1_9PLEO</name>
<dbReference type="EMBL" id="ML978154">
    <property type="protein sequence ID" value="KAF2036613.1"/>
    <property type="molecule type" value="Genomic_DNA"/>
</dbReference>
<evidence type="ECO:0000313" key="3">
    <source>
        <dbReference type="Proteomes" id="UP000799777"/>
    </source>
</evidence>
<reference evidence="2" key="1">
    <citation type="journal article" date="2020" name="Stud. Mycol.">
        <title>101 Dothideomycetes genomes: a test case for predicting lifestyles and emergence of pathogens.</title>
        <authorList>
            <person name="Haridas S."/>
            <person name="Albert R."/>
            <person name="Binder M."/>
            <person name="Bloem J."/>
            <person name="Labutti K."/>
            <person name="Salamov A."/>
            <person name="Andreopoulos B."/>
            <person name="Baker S."/>
            <person name="Barry K."/>
            <person name="Bills G."/>
            <person name="Bluhm B."/>
            <person name="Cannon C."/>
            <person name="Castanera R."/>
            <person name="Culley D."/>
            <person name="Daum C."/>
            <person name="Ezra D."/>
            <person name="Gonzalez J."/>
            <person name="Henrissat B."/>
            <person name="Kuo A."/>
            <person name="Liang C."/>
            <person name="Lipzen A."/>
            <person name="Lutzoni F."/>
            <person name="Magnuson J."/>
            <person name="Mondo S."/>
            <person name="Nolan M."/>
            <person name="Ohm R."/>
            <person name="Pangilinan J."/>
            <person name="Park H.-J."/>
            <person name="Ramirez L."/>
            <person name="Alfaro M."/>
            <person name="Sun H."/>
            <person name="Tritt A."/>
            <person name="Yoshinaga Y."/>
            <person name="Zwiers L.-H."/>
            <person name="Turgeon B."/>
            <person name="Goodwin S."/>
            <person name="Spatafora J."/>
            <person name="Crous P."/>
            <person name="Grigoriev I."/>
        </authorList>
    </citation>
    <scope>NUCLEOTIDE SEQUENCE</scope>
    <source>
        <strain evidence="2">CBS 110217</strain>
    </source>
</reference>
<comment type="caution">
    <text evidence="2">The sequence shown here is derived from an EMBL/GenBank/DDBJ whole genome shotgun (WGS) entry which is preliminary data.</text>
</comment>
<dbReference type="Proteomes" id="UP000799777">
    <property type="component" value="Unassembled WGS sequence"/>
</dbReference>
<evidence type="ECO:0000313" key="2">
    <source>
        <dbReference type="EMBL" id="KAF2036613.1"/>
    </source>
</evidence>
<dbReference type="AlphaFoldDB" id="A0A9P4HLQ1"/>
<evidence type="ECO:0000256" key="1">
    <source>
        <dbReference type="SAM" id="MobiDB-lite"/>
    </source>
</evidence>
<feature type="compositionally biased region" description="Polar residues" evidence="1">
    <location>
        <begin position="117"/>
        <end position="127"/>
    </location>
</feature>